<dbReference type="PRINTS" id="PR00344">
    <property type="entry name" value="BCTRLSENSOR"/>
</dbReference>
<reference evidence="13 14" key="1">
    <citation type="submission" date="2020-06" db="EMBL/GenBank/DDBJ databases">
        <title>Description of novel acetic acid bacteria.</title>
        <authorList>
            <person name="Sombolestani A."/>
        </authorList>
    </citation>
    <scope>NUCLEOTIDE SEQUENCE [LARGE SCALE GENOMIC DNA]</scope>
    <source>
        <strain evidence="13 14">LMG 31431</strain>
    </source>
</reference>
<evidence type="ECO:0000256" key="2">
    <source>
        <dbReference type="ARBA" id="ARBA00012438"/>
    </source>
</evidence>
<dbReference type="EMBL" id="JABXXP010000017">
    <property type="protein sequence ID" value="NVN10106.1"/>
    <property type="molecule type" value="Genomic_DNA"/>
</dbReference>
<dbReference type="GO" id="GO:0042802">
    <property type="term" value="F:identical protein binding"/>
    <property type="evidence" value="ECO:0007669"/>
    <property type="project" value="UniProtKB-ARBA"/>
</dbReference>
<dbReference type="GO" id="GO:0000155">
    <property type="term" value="F:phosphorelay sensor kinase activity"/>
    <property type="evidence" value="ECO:0007669"/>
    <property type="project" value="InterPro"/>
</dbReference>
<evidence type="ECO:0000259" key="10">
    <source>
        <dbReference type="PROSITE" id="PS50109"/>
    </source>
</evidence>
<accession>A0A7Y7M5Y5</accession>
<keyword evidence="5" id="KW-0547">Nucleotide-binding</keyword>
<keyword evidence="3" id="KW-0597">Phosphoprotein</keyword>
<dbReference type="Gene3D" id="3.30.450.20">
    <property type="entry name" value="PAS domain"/>
    <property type="match status" value="2"/>
</dbReference>
<evidence type="ECO:0000256" key="9">
    <source>
        <dbReference type="SAM" id="Phobius"/>
    </source>
</evidence>
<gene>
    <name evidence="13" type="ORF">HUK84_02910</name>
</gene>
<organism evidence="13 14">
    <name type="scientific">Nguyenibacter vanlangensis</name>
    <dbReference type="NCBI Taxonomy" id="1216886"/>
    <lineage>
        <taxon>Bacteria</taxon>
        <taxon>Pseudomonadati</taxon>
        <taxon>Pseudomonadota</taxon>
        <taxon>Alphaproteobacteria</taxon>
        <taxon>Acetobacterales</taxon>
        <taxon>Acetobacteraceae</taxon>
        <taxon>Nguyenibacter</taxon>
    </lineage>
</organism>
<evidence type="ECO:0000313" key="14">
    <source>
        <dbReference type="Proteomes" id="UP000534870"/>
    </source>
</evidence>
<evidence type="ECO:0000259" key="11">
    <source>
        <dbReference type="PROSITE" id="PS50112"/>
    </source>
</evidence>
<evidence type="ECO:0000256" key="3">
    <source>
        <dbReference type="ARBA" id="ARBA00022553"/>
    </source>
</evidence>
<name>A0A7Y7M5Y5_9PROT</name>
<evidence type="ECO:0000313" key="13">
    <source>
        <dbReference type="EMBL" id="NVN10106.1"/>
    </source>
</evidence>
<dbReference type="CDD" id="cd00130">
    <property type="entry name" value="PAS"/>
    <property type="match status" value="1"/>
</dbReference>
<dbReference type="InterPro" id="IPR005467">
    <property type="entry name" value="His_kinase_dom"/>
</dbReference>
<feature type="transmembrane region" description="Helical" evidence="9">
    <location>
        <begin position="26"/>
        <end position="42"/>
    </location>
</feature>
<keyword evidence="9" id="KW-1133">Transmembrane helix</keyword>
<dbReference type="SUPFAM" id="SSF55874">
    <property type="entry name" value="ATPase domain of HSP90 chaperone/DNA topoisomerase II/histidine kinase"/>
    <property type="match status" value="1"/>
</dbReference>
<dbReference type="SMART" id="SM00388">
    <property type="entry name" value="HisKA"/>
    <property type="match status" value="1"/>
</dbReference>
<dbReference type="InterPro" id="IPR003594">
    <property type="entry name" value="HATPase_dom"/>
</dbReference>
<keyword evidence="9" id="KW-0812">Transmembrane</keyword>
<dbReference type="AlphaFoldDB" id="A0A7Y7M5Y5"/>
<comment type="caution">
    <text evidence="13">The sequence shown here is derived from an EMBL/GenBank/DDBJ whole genome shotgun (WGS) entry which is preliminary data.</text>
</comment>
<keyword evidence="8" id="KW-0902">Two-component regulatory system</keyword>
<dbReference type="CDD" id="cd00082">
    <property type="entry name" value="HisKA"/>
    <property type="match status" value="1"/>
</dbReference>
<evidence type="ECO:0000256" key="5">
    <source>
        <dbReference type="ARBA" id="ARBA00022741"/>
    </source>
</evidence>
<dbReference type="NCBIfam" id="TIGR00229">
    <property type="entry name" value="sensory_box"/>
    <property type="match status" value="1"/>
</dbReference>
<evidence type="ECO:0000256" key="4">
    <source>
        <dbReference type="ARBA" id="ARBA00022679"/>
    </source>
</evidence>
<dbReference type="PROSITE" id="PS50113">
    <property type="entry name" value="PAC"/>
    <property type="match status" value="1"/>
</dbReference>
<evidence type="ECO:0000256" key="1">
    <source>
        <dbReference type="ARBA" id="ARBA00000085"/>
    </source>
</evidence>
<dbReference type="Gene3D" id="3.30.565.10">
    <property type="entry name" value="Histidine kinase-like ATPase, C-terminal domain"/>
    <property type="match status" value="1"/>
</dbReference>
<sequence>MSVIAIALFLTASIFAIDVITAKDGAIAVLYITVILLVAARGRRYVIAAGIGSTCLTTVAFLSEHLPVPSQGALSRVTVSLIAIAVTTLLSLRDRSSRTTLGEQARILELSHDTVIIRDANDVILYWNDGAERLYGWSRQEAVGKICAQLLQCRCPMEEIDRALAREGQWSGEIVRTPRDGRRLVLASRWLHRRDPDGRPVGIIESSADLTEQRRAHARIRASEQRYRTIFDSAGFAAWESDWTETMRIVSSQSPSGEDLRCWLQLHPETVYSAIAAAVIRDANQAAVELFQATGRKALVGSNLCGRYLPDCAGAFADILAALASGTHTAESEVSLKALGGRIADVILRVTLLPDGERWSSMLVMAFDVTERNEARARIEQTSAELAHAARVSILGQLAASIAHEVNQPLTAIINYGKSAKRWLGRPQPELEEIAGCVDRMVANGTRAAEIVSRVRSLARKTTPQAEPVDLPELIEDAIALIQREARAGNIAVRRSGRVDLPLVYVDRVQIQQVLMNLLMNGIQAMRDVIDRSRELCIETDATQEGMVRVAVHDRGVGFPAGGEARIFEPFFTTKAEGMGMGLSICRSIIEAQGGRISASNNNHSGATVAFTLPTKPEALQRPELIS</sequence>
<keyword evidence="7" id="KW-0067">ATP-binding</keyword>
<keyword evidence="9" id="KW-0472">Membrane</keyword>
<evidence type="ECO:0000256" key="6">
    <source>
        <dbReference type="ARBA" id="ARBA00022777"/>
    </source>
</evidence>
<dbReference type="SUPFAM" id="SSF47384">
    <property type="entry name" value="Homodimeric domain of signal transducing histidine kinase"/>
    <property type="match status" value="1"/>
</dbReference>
<feature type="domain" description="PAS" evidence="11">
    <location>
        <begin position="100"/>
        <end position="145"/>
    </location>
</feature>
<feature type="transmembrane region" description="Helical" evidence="9">
    <location>
        <begin position="47"/>
        <end position="67"/>
    </location>
</feature>
<dbReference type="GO" id="GO:0006355">
    <property type="term" value="P:regulation of DNA-templated transcription"/>
    <property type="evidence" value="ECO:0007669"/>
    <property type="project" value="InterPro"/>
</dbReference>
<dbReference type="InterPro" id="IPR035965">
    <property type="entry name" value="PAS-like_dom_sf"/>
</dbReference>
<dbReference type="SMART" id="SM00387">
    <property type="entry name" value="HATPase_c"/>
    <property type="match status" value="1"/>
</dbReference>
<comment type="catalytic activity">
    <reaction evidence="1">
        <text>ATP + protein L-histidine = ADP + protein N-phospho-L-histidine.</text>
        <dbReference type="EC" id="2.7.13.3"/>
    </reaction>
</comment>
<dbReference type="PROSITE" id="PS50112">
    <property type="entry name" value="PAS"/>
    <property type="match status" value="1"/>
</dbReference>
<dbReference type="PANTHER" id="PTHR43065">
    <property type="entry name" value="SENSOR HISTIDINE KINASE"/>
    <property type="match status" value="1"/>
</dbReference>
<dbReference type="InterPro" id="IPR004358">
    <property type="entry name" value="Sig_transdc_His_kin-like_C"/>
</dbReference>
<dbReference type="InterPro" id="IPR036097">
    <property type="entry name" value="HisK_dim/P_sf"/>
</dbReference>
<dbReference type="PANTHER" id="PTHR43065:SF10">
    <property type="entry name" value="PEROXIDE STRESS-ACTIVATED HISTIDINE KINASE MAK3"/>
    <property type="match status" value="1"/>
</dbReference>
<dbReference type="Gene3D" id="1.10.287.130">
    <property type="match status" value="1"/>
</dbReference>
<dbReference type="Proteomes" id="UP000534870">
    <property type="component" value="Unassembled WGS sequence"/>
</dbReference>
<protein>
    <recommendedName>
        <fullName evidence="2">histidine kinase</fullName>
        <ecNumber evidence="2">2.7.13.3</ecNumber>
    </recommendedName>
</protein>
<dbReference type="InterPro" id="IPR013767">
    <property type="entry name" value="PAS_fold"/>
</dbReference>
<feature type="domain" description="Histidine kinase" evidence="10">
    <location>
        <begin position="401"/>
        <end position="617"/>
    </location>
</feature>
<dbReference type="InterPro" id="IPR003661">
    <property type="entry name" value="HisK_dim/P_dom"/>
</dbReference>
<dbReference type="PROSITE" id="PS50109">
    <property type="entry name" value="HIS_KIN"/>
    <property type="match status" value="1"/>
</dbReference>
<dbReference type="SMART" id="SM00091">
    <property type="entry name" value="PAS"/>
    <property type="match status" value="2"/>
</dbReference>
<dbReference type="InterPro" id="IPR000700">
    <property type="entry name" value="PAS-assoc_C"/>
</dbReference>
<dbReference type="InterPro" id="IPR036890">
    <property type="entry name" value="HATPase_C_sf"/>
</dbReference>
<feature type="domain" description="PAC" evidence="12">
    <location>
        <begin position="168"/>
        <end position="222"/>
    </location>
</feature>
<dbReference type="Pfam" id="PF02518">
    <property type="entry name" value="HATPase_c"/>
    <property type="match status" value="1"/>
</dbReference>
<evidence type="ECO:0000256" key="8">
    <source>
        <dbReference type="ARBA" id="ARBA00023012"/>
    </source>
</evidence>
<evidence type="ECO:0000256" key="7">
    <source>
        <dbReference type="ARBA" id="ARBA00022840"/>
    </source>
</evidence>
<dbReference type="SUPFAM" id="SSF55785">
    <property type="entry name" value="PYP-like sensor domain (PAS domain)"/>
    <property type="match status" value="2"/>
</dbReference>
<keyword evidence="6" id="KW-0418">Kinase</keyword>
<keyword evidence="4" id="KW-0808">Transferase</keyword>
<dbReference type="Pfam" id="PF00512">
    <property type="entry name" value="HisKA"/>
    <property type="match status" value="1"/>
</dbReference>
<evidence type="ECO:0000259" key="12">
    <source>
        <dbReference type="PROSITE" id="PS50113"/>
    </source>
</evidence>
<dbReference type="GO" id="GO:0005524">
    <property type="term" value="F:ATP binding"/>
    <property type="evidence" value="ECO:0007669"/>
    <property type="project" value="UniProtKB-KW"/>
</dbReference>
<dbReference type="EC" id="2.7.13.3" evidence="2"/>
<proteinExistence type="predicted"/>
<dbReference type="FunFam" id="3.30.565.10:FF:000042">
    <property type="entry name" value="Two-component sensor histidine kinase KdpD"/>
    <property type="match status" value="1"/>
</dbReference>
<dbReference type="InterPro" id="IPR000014">
    <property type="entry name" value="PAS"/>
</dbReference>
<dbReference type="Pfam" id="PF00989">
    <property type="entry name" value="PAS"/>
    <property type="match status" value="1"/>
</dbReference>